<reference evidence="5" key="1">
    <citation type="submission" date="2025-08" db="UniProtKB">
        <authorList>
            <consortium name="RefSeq"/>
        </authorList>
    </citation>
    <scope>IDENTIFICATION</scope>
    <source>
        <tissue evidence="5">Kidney</tissue>
    </source>
</reference>
<dbReference type="CTD" id="387357"/>
<comment type="similarity">
    <text evidence="1">Belongs to the themis family.</text>
</comment>
<dbReference type="GO" id="GO:0005737">
    <property type="term" value="C:cytoplasm"/>
    <property type="evidence" value="ECO:0007669"/>
    <property type="project" value="TreeGrafter"/>
</dbReference>
<dbReference type="GO" id="GO:0050852">
    <property type="term" value="P:T cell receptor signaling pathway"/>
    <property type="evidence" value="ECO:0007669"/>
    <property type="project" value="TreeGrafter"/>
</dbReference>
<name>A0A6P3QAK0_PTEVA</name>
<protein>
    <submittedName>
        <fullName evidence="5">Protein THEMIS</fullName>
    </submittedName>
</protein>
<evidence type="ECO:0000259" key="3">
    <source>
        <dbReference type="Pfam" id="PF12736"/>
    </source>
</evidence>
<dbReference type="OrthoDB" id="9879477at2759"/>
<dbReference type="Proteomes" id="UP000515202">
    <property type="component" value="Unplaced"/>
</dbReference>
<feature type="domain" description="CABIT" evidence="3">
    <location>
        <begin position="17"/>
        <end position="264"/>
    </location>
</feature>
<evidence type="ECO:0000313" key="4">
    <source>
        <dbReference type="Proteomes" id="UP000515202"/>
    </source>
</evidence>
<evidence type="ECO:0000256" key="2">
    <source>
        <dbReference type="SAM" id="MobiDB-lite"/>
    </source>
</evidence>
<feature type="compositionally biased region" description="Polar residues" evidence="2">
    <location>
        <begin position="624"/>
        <end position="636"/>
    </location>
</feature>
<organism evidence="4 5">
    <name type="scientific">Pteropus vampyrus</name>
    <name type="common">Large flying fox</name>
    <dbReference type="NCBI Taxonomy" id="132908"/>
    <lineage>
        <taxon>Eukaryota</taxon>
        <taxon>Metazoa</taxon>
        <taxon>Chordata</taxon>
        <taxon>Craniata</taxon>
        <taxon>Vertebrata</taxon>
        <taxon>Euteleostomi</taxon>
        <taxon>Mammalia</taxon>
        <taxon>Eutheria</taxon>
        <taxon>Laurasiatheria</taxon>
        <taxon>Chiroptera</taxon>
        <taxon>Yinpterochiroptera</taxon>
        <taxon>Pteropodoidea</taxon>
        <taxon>Pteropodidae</taxon>
        <taxon>Pteropodinae</taxon>
        <taxon>Pteropus</taxon>
    </lineage>
</organism>
<sequence length="647" mass="73580">MALSLEEFIHTLDLRTLPRVLEIQSGIYFEGSIYEMFGNECCLSTGEVIKITGLKIKKIIAEICEHIEGCEPPQPFELPMNFPGLFKIVADKTPYLTMEEITRTTHIGSSRLGHPCFYHQKDIKVENLVVKQGEQIMLNSVEEIDGEILVNCGVVRNHQNHSFTLPLSQEGEFYECEDEHIYTLKEIVEWKIPKNRTRTVKLTDFSNKWDLKNPFPKGFYGALILKPVYEIQGVMKFRKDIVRILPSLDVEVKDITDSYDANWFLQLLSIQDLSEMTDKEFPIVAEVIEAPQGNQLPRSILQPGKTIVIHKKYQASRILASEIRSNFPKRHFLIPTSYKGKFKRRPREFPTAYDLEIAKSEKEHLHVVATKAFHSPHDELSSVSVGDQFLVHHSQTTEILCEGIKKVVNVLACKKILKKSYEAALLPLYMEGGFVEVIHDKKQYQISELCAQFHLPFNVKVSVRDLSIAEDILAATPGLQLEEAITDSYLLISDFANPKECWEIPVGRFNMTVQSVSNLSQDAASFLVRTLIEEITEEQYYMMRRYESSFLHPPPRPPKHPSVEETKLTLLNLAGKRTVGLPKSPKSLHVDISKKLHSTQADPESKAPVDCQNDLADLEKERSTSGATAVSGTDGTTEIFKNEKHQK</sequence>
<dbReference type="KEGG" id="pvp:105291142"/>
<keyword evidence="4" id="KW-1185">Reference proteome</keyword>
<dbReference type="InterPro" id="IPR025946">
    <property type="entry name" value="CABIT_dom"/>
</dbReference>
<dbReference type="GO" id="GO:0005634">
    <property type="term" value="C:nucleus"/>
    <property type="evidence" value="ECO:0007669"/>
    <property type="project" value="TreeGrafter"/>
</dbReference>
<feature type="domain" description="CABIT" evidence="3">
    <location>
        <begin position="281"/>
        <end position="526"/>
    </location>
</feature>
<dbReference type="RefSeq" id="XP_011357031.1">
    <property type="nucleotide sequence ID" value="XM_011358729.2"/>
</dbReference>
<proteinExistence type="inferred from homology"/>
<dbReference type="Pfam" id="PF12736">
    <property type="entry name" value="CABIT"/>
    <property type="match status" value="2"/>
</dbReference>
<dbReference type="AlphaFoldDB" id="A0A6P3QAK0"/>
<dbReference type="GeneID" id="105291142"/>
<dbReference type="PANTHER" id="PTHR15215">
    <property type="entry name" value="CABIT DOMAIN-CONTAINING PROTEIN"/>
    <property type="match status" value="1"/>
</dbReference>
<dbReference type="InterPro" id="IPR039671">
    <property type="entry name" value="THEMIS"/>
</dbReference>
<evidence type="ECO:0000313" key="5">
    <source>
        <dbReference type="RefSeq" id="XP_011357031.1"/>
    </source>
</evidence>
<evidence type="ECO:0000256" key="1">
    <source>
        <dbReference type="ARBA" id="ARBA00006414"/>
    </source>
</evidence>
<dbReference type="PANTHER" id="PTHR15215:SF1">
    <property type="entry name" value="PROTEIN THEMIS"/>
    <property type="match status" value="1"/>
</dbReference>
<gene>
    <name evidence="5" type="primary">THEMIS</name>
</gene>
<accession>A0A6P3QAK0</accession>
<feature type="region of interest" description="Disordered" evidence="2">
    <location>
        <begin position="596"/>
        <end position="647"/>
    </location>
</feature>